<keyword evidence="6 8" id="KW-0408">Iron</keyword>
<comment type="cofactor">
    <cofactor evidence="1 8">
        <name>heme</name>
        <dbReference type="ChEBI" id="CHEBI:30413"/>
    </cofactor>
</comment>
<evidence type="ECO:0000256" key="10">
    <source>
        <dbReference type="SAM" id="Phobius"/>
    </source>
</evidence>
<dbReference type="CDD" id="cd11063">
    <property type="entry name" value="CYP52"/>
    <property type="match status" value="1"/>
</dbReference>
<accession>A0A2V5IGD2</accession>
<dbReference type="Proteomes" id="UP000248817">
    <property type="component" value="Unassembled WGS sequence"/>
</dbReference>
<dbReference type="GO" id="GO:0005506">
    <property type="term" value="F:iron ion binding"/>
    <property type="evidence" value="ECO:0007669"/>
    <property type="project" value="InterPro"/>
</dbReference>
<proteinExistence type="inferred from homology"/>
<dbReference type="InterPro" id="IPR017972">
    <property type="entry name" value="Cyt_P450_CS"/>
</dbReference>
<dbReference type="Gene3D" id="1.10.630.10">
    <property type="entry name" value="Cytochrome P450"/>
    <property type="match status" value="1"/>
</dbReference>
<evidence type="ECO:0000256" key="3">
    <source>
        <dbReference type="ARBA" id="ARBA00022617"/>
    </source>
</evidence>
<evidence type="ECO:0000313" key="11">
    <source>
        <dbReference type="EMBL" id="PYI35795.1"/>
    </source>
</evidence>
<keyword evidence="10" id="KW-1133">Transmembrane helix</keyword>
<dbReference type="GO" id="GO:0016712">
    <property type="term" value="F:oxidoreductase activity, acting on paired donors, with incorporation or reduction of molecular oxygen, reduced flavin or flavoprotein as one donor, and incorporation of one atom of oxygen"/>
    <property type="evidence" value="ECO:0007669"/>
    <property type="project" value="InterPro"/>
</dbReference>
<name>A0A2V5IGD2_9EURO</name>
<evidence type="ECO:0000256" key="8">
    <source>
        <dbReference type="PIRSR" id="PIRSR602402-1"/>
    </source>
</evidence>
<dbReference type="PRINTS" id="PR00385">
    <property type="entry name" value="P450"/>
</dbReference>
<evidence type="ECO:0000256" key="7">
    <source>
        <dbReference type="ARBA" id="ARBA00023033"/>
    </source>
</evidence>
<dbReference type="Pfam" id="PF00067">
    <property type="entry name" value="p450"/>
    <property type="match status" value="1"/>
</dbReference>
<dbReference type="GO" id="GO:0020037">
    <property type="term" value="F:heme binding"/>
    <property type="evidence" value="ECO:0007669"/>
    <property type="project" value="InterPro"/>
</dbReference>
<dbReference type="AlphaFoldDB" id="A0A2V5IGD2"/>
<evidence type="ECO:0000256" key="2">
    <source>
        <dbReference type="ARBA" id="ARBA00010617"/>
    </source>
</evidence>
<dbReference type="PANTHER" id="PTHR24287">
    <property type="entry name" value="P450, PUTATIVE (EUROFUNG)-RELATED"/>
    <property type="match status" value="1"/>
</dbReference>
<feature type="binding site" description="axial binding residue" evidence="8">
    <location>
        <position position="470"/>
    </location>
    <ligand>
        <name>heme</name>
        <dbReference type="ChEBI" id="CHEBI:30413"/>
    </ligand>
    <ligandPart>
        <name>Fe</name>
        <dbReference type="ChEBI" id="CHEBI:18248"/>
    </ligandPart>
</feature>
<reference evidence="11 12" key="1">
    <citation type="submission" date="2018-02" db="EMBL/GenBank/DDBJ databases">
        <title>The genomes of Aspergillus section Nigri reveals drivers in fungal speciation.</title>
        <authorList>
            <consortium name="DOE Joint Genome Institute"/>
            <person name="Vesth T.C."/>
            <person name="Nybo J."/>
            <person name="Theobald S."/>
            <person name="Brandl J."/>
            <person name="Frisvad J.C."/>
            <person name="Nielsen K.F."/>
            <person name="Lyhne E.K."/>
            <person name="Kogle M.E."/>
            <person name="Kuo A."/>
            <person name="Riley R."/>
            <person name="Clum A."/>
            <person name="Nolan M."/>
            <person name="Lipzen A."/>
            <person name="Salamov A."/>
            <person name="Henrissat B."/>
            <person name="Wiebenga A."/>
            <person name="De vries R.P."/>
            <person name="Grigoriev I.V."/>
            <person name="Mortensen U.H."/>
            <person name="Andersen M.R."/>
            <person name="Baker S.E."/>
        </authorList>
    </citation>
    <scope>NUCLEOTIDE SEQUENCE [LARGE SCALE GENOMIC DNA]</scope>
    <source>
        <strain evidence="11 12">CBS 114.80</strain>
    </source>
</reference>
<dbReference type="PRINTS" id="PR01239">
    <property type="entry name" value="EP450IICYP52"/>
</dbReference>
<feature type="transmembrane region" description="Helical" evidence="10">
    <location>
        <begin position="6"/>
        <end position="27"/>
    </location>
</feature>
<dbReference type="PRINTS" id="PR00464">
    <property type="entry name" value="EP450II"/>
</dbReference>
<organism evidence="11 12">
    <name type="scientific">Aspergillus indologenus CBS 114.80</name>
    <dbReference type="NCBI Taxonomy" id="1450541"/>
    <lineage>
        <taxon>Eukaryota</taxon>
        <taxon>Fungi</taxon>
        <taxon>Dikarya</taxon>
        <taxon>Ascomycota</taxon>
        <taxon>Pezizomycotina</taxon>
        <taxon>Eurotiomycetes</taxon>
        <taxon>Eurotiomycetidae</taxon>
        <taxon>Eurotiales</taxon>
        <taxon>Aspergillaceae</taxon>
        <taxon>Aspergillus</taxon>
        <taxon>Aspergillus subgen. Circumdati</taxon>
    </lineage>
</organism>
<evidence type="ECO:0000313" key="12">
    <source>
        <dbReference type="Proteomes" id="UP000248817"/>
    </source>
</evidence>
<comment type="similarity">
    <text evidence="2 9">Belongs to the cytochrome P450 family.</text>
</comment>
<dbReference type="InterPro" id="IPR047146">
    <property type="entry name" value="Cyt_P450_E_CYP52_fungi"/>
</dbReference>
<dbReference type="PANTHER" id="PTHR24287:SF1">
    <property type="entry name" value="P450, PUTATIVE (EUROFUNG)-RELATED"/>
    <property type="match status" value="1"/>
</dbReference>
<dbReference type="EMBL" id="KZ825467">
    <property type="protein sequence ID" value="PYI35795.1"/>
    <property type="molecule type" value="Genomic_DNA"/>
</dbReference>
<keyword evidence="10" id="KW-0472">Membrane</keyword>
<dbReference type="InterPro" id="IPR002974">
    <property type="entry name" value="Cyt_P450_E_CYP52_ascomycetes"/>
</dbReference>
<evidence type="ECO:0000256" key="5">
    <source>
        <dbReference type="ARBA" id="ARBA00023002"/>
    </source>
</evidence>
<evidence type="ECO:0000256" key="9">
    <source>
        <dbReference type="RuleBase" id="RU000461"/>
    </source>
</evidence>
<keyword evidence="4 8" id="KW-0479">Metal-binding</keyword>
<dbReference type="PROSITE" id="PS00086">
    <property type="entry name" value="CYTOCHROME_P450"/>
    <property type="match status" value="1"/>
</dbReference>
<keyword evidence="12" id="KW-1185">Reference proteome</keyword>
<evidence type="ECO:0000256" key="6">
    <source>
        <dbReference type="ARBA" id="ARBA00023004"/>
    </source>
</evidence>
<keyword evidence="7 9" id="KW-0503">Monooxygenase</keyword>
<dbReference type="InterPro" id="IPR002402">
    <property type="entry name" value="Cyt_P450_E_grp-II"/>
</dbReference>
<sequence>MHVKAVTNALLWVAILYVIFRLISSFLTTRRNAAKARDLGCEEPPVEKNRWPFGIDSVRRALAADRAQQFPADVLQRFQELGTYTYRYNVLGSKNLRTADPKNIQAILATQFNDFDLGPTRRGNFFPMLGDGIFTSDGAYWKHSRAIMRPQFTRDQVSDLDLEETHVQNMMRALEPSITADGWIEKVDLLPYFFRLTLDSATQFLFGESVNSQLQSAAKSQGDDKSEKSREARFAQAFDTAQMALATRARFMDQYWLYDSREFRQACGVVHEFVDHFVRLALSKELRAKQQHSPNEPYVFLEALAAETQDSLELRYQLLNLLLAGRDTTASHLGWVFYELSRDPERYEKLRDHILADFGPYNAPHEITFARLKDCKYLRYVNDEALRLHPVVPFNARYANKDTTLPCGGGKDGKSPVFVPKGSTCDYGVYVMHRRQDLWGADADAFRPERWEGRKVGWEYLPFNGGPRICIGQQFALTEASYVTVRLLQRFDRVEILDADEVLRHNLTLTNCIANGVKVRMHAA</sequence>
<evidence type="ECO:0000256" key="4">
    <source>
        <dbReference type="ARBA" id="ARBA00022723"/>
    </source>
</evidence>
<dbReference type="SUPFAM" id="SSF48264">
    <property type="entry name" value="Cytochrome P450"/>
    <property type="match status" value="1"/>
</dbReference>
<keyword evidence="10" id="KW-0812">Transmembrane</keyword>
<gene>
    <name evidence="11" type="ORF">BP00DRAFT_387423</name>
</gene>
<evidence type="ECO:0000256" key="1">
    <source>
        <dbReference type="ARBA" id="ARBA00001971"/>
    </source>
</evidence>
<dbReference type="InterPro" id="IPR001128">
    <property type="entry name" value="Cyt_P450"/>
</dbReference>
<keyword evidence="3 8" id="KW-0349">Heme</keyword>
<protein>
    <submittedName>
        <fullName evidence="11">Cytochrome P450</fullName>
    </submittedName>
</protein>
<dbReference type="InterPro" id="IPR036396">
    <property type="entry name" value="Cyt_P450_sf"/>
</dbReference>
<keyword evidence="5 9" id="KW-0560">Oxidoreductase</keyword>